<dbReference type="PRINTS" id="PR00420">
    <property type="entry name" value="RNGMNOXGNASE"/>
</dbReference>
<dbReference type="Pfam" id="PF06985">
    <property type="entry name" value="HET"/>
    <property type="match status" value="1"/>
</dbReference>
<evidence type="ECO:0000313" key="9">
    <source>
        <dbReference type="Proteomes" id="UP000653565"/>
    </source>
</evidence>
<dbReference type="Gene3D" id="3.50.50.60">
    <property type="entry name" value="FAD/NAD(P)-binding domain"/>
    <property type="match status" value="1"/>
</dbReference>
<evidence type="ECO:0008006" key="10">
    <source>
        <dbReference type="Google" id="ProtNLM"/>
    </source>
</evidence>
<evidence type="ECO:0000313" key="8">
    <source>
        <dbReference type="EMBL" id="KAF4228487.1"/>
    </source>
</evidence>
<evidence type="ECO:0000256" key="2">
    <source>
        <dbReference type="ARBA" id="ARBA00022630"/>
    </source>
</evidence>
<comment type="caution">
    <text evidence="8">The sequence shown here is derived from an EMBL/GenBank/DDBJ whole genome shotgun (WGS) entry which is preliminary data.</text>
</comment>
<dbReference type="GO" id="GO:0071949">
    <property type="term" value="F:FAD binding"/>
    <property type="evidence" value="ECO:0007669"/>
    <property type="project" value="InterPro"/>
</dbReference>
<keyword evidence="4" id="KW-0560">Oxidoreductase</keyword>
<organism evidence="8 9">
    <name type="scientific">Aspergillus fumigatiaffinis</name>
    <dbReference type="NCBI Taxonomy" id="340414"/>
    <lineage>
        <taxon>Eukaryota</taxon>
        <taxon>Fungi</taxon>
        <taxon>Dikarya</taxon>
        <taxon>Ascomycota</taxon>
        <taxon>Pezizomycotina</taxon>
        <taxon>Eurotiomycetes</taxon>
        <taxon>Eurotiomycetidae</taxon>
        <taxon>Eurotiales</taxon>
        <taxon>Aspergillaceae</taxon>
        <taxon>Aspergillus</taxon>
        <taxon>Aspergillus subgen. Fumigati</taxon>
    </lineage>
</organism>
<protein>
    <recommendedName>
        <fullName evidence="10">FAD-binding domain-containing protein</fullName>
    </recommendedName>
</protein>
<dbReference type="Proteomes" id="UP000653565">
    <property type="component" value="Unassembled WGS sequence"/>
</dbReference>
<dbReference type="SUPFAM" id="SSF51905">
    <property type="entry name" value="FAD/NAD(P)-binding domain"/>
    <property type="match status" value="1"/>
</dbReference>
<feature type="domain" description="Heterokaryon incompatibility" evidence="7">
    <location>
        <begin position="508"/>
        <end position="660"/>
    </location>
</feature>
<evidence type="ECO:0000256" key="3">
    <source>
        <dbReference type="ARBA" id="ARBA00022827"/>
    </source>
</evidence>
<name>A0A8H4M3Y4_9EURO</name>
<dbReference type="InterPro" id="IPR050493">
    <property type="entry name" value="FAD-dep_Monooxygenase_BioMet"/>
</dbReference>
<dbReference type="InterPro" id="IPR002938">
    <property type="entry name" value="FAD-bd"/>
</dbReference>
<sequence length="1076" mass="120511">MTVHSSTWCRLNVGVIGGGIGGLATALSLRRAGHAVTIYERADAIRDAGASISCAANGTKWLAEWGVDITLGNPIQIRSQIRHALETGDVGDVLDLSDYVEKWGHSYYNFYRFDMHTMLMEAVTGPGEGQPAVLRLNRTYESLDAEKGVIIFTNGTSVQHDIVIGADGVGSSVRRSFGIIPERKRSTATCYYCLITSSDVQQLGLSDMMRSDAIEYWGNGEYKVVLSACRGGSVLSVFVFSPVPPEDIWQDLETCDAHGISDQVLQPFPGLDPRIRRLFTHAIDIRPWRLFEHSPFPTWHMGRVCLMGDAAHPMMPDQSQGACQAIEDAAALGIIFSKRYKFTSDINAGLCVYERVRKPRASKVQAASARARTDISERIGFSTLTTGKLYKVADESKKLTIEEINGSAGIPATGYKLTMAQSARTANTSKYVYISISNISHLTGSYLDLHLLESLSAPMDHPSDSFSYSPLNPEAAEIRLLTILPDKNGKDPVRCTLQTVSLNNSPQFEALSYVWGSVIEKVEILVDDIPFQVTTNLEAALKCLRHSRKKRLIWIDFICIDQNNVKEKNTQLPLMGRIYKDATSVVAWLGPINPNMEQTMSMIKRRESSLAGILEDVRQITRPWSRKNRRDTIGSILDAVHGFLDIVSAPYWGRIWTFQEYYLPQKLPVCMVGNIPFTLPSLVDLGVHFPEVLTPFMENLDNVAPRADDAADIENHRKLQSRLKEVRQRLAQSNPMQDFAHDIAASRKGLSSFADVLDLTVQRQCYNPLDRFYALYSMVDGVQKKYPVDYEYTADEVALQITLWILVYEGVDFVFNMFHFYDGPHGNILGSPSPSWVPNYRDSTSRSRFRYKEIDKSLQDWEQKDYMTNLSLLPGKYMLRFWARRVGRARILYKFPEETVEIARRILNAVKAPASEWGNGVDESNMTERLVWAFLAHGEMQQAFAIDDILNALEQLTSSSDDVPDSTPSSKLVKQLLRDLPSLAGRTVFQLTDCPTGGFGIGIGHIQEGDLLILSGKMMNPIALRDSGFRNTDEDVVHYRMVGNVFVEGIAEDQKEHPTPLLAEIKGGKFEEFLIL</sequence>
<keyword evidence="2" id="KW-0285">Flavoprotein</keyword>
<keyword evidence="9" id="KW-1185">Reference proteome</keyword>
<reference evidence="8" key="2">
    <citation type="submission" date="2020-04" db="EMBL/GenBank/DDBJ databases">
        <authorList>
            <person name="Santos R.A.C."/>
            <person name="Steenwyk J.L."/>
            <person name="Rivero-Menendez O."/>
            <person name="Mead M.E."/>
            <person name="Silva L.P."/>
            <person name="Bastos R.W."/>
            <person name="Alastruey-Izquierdo A."/>
            <person name="Goldman G.H."/>
            <person name="Rokas A."/>
        </authorList>
    </citation>
    <scope>NUCLEOTIDE SEQUENCE</scope>
    <source>
        <strain evidence="8">CNM-CM6805</strain>
    </source>
</reference>
<dbReference type="PANTHER" id="PTHR13789">
    <property type="entry name" value="MONOOXYGENASE"/>
    <property type="match status" value="1"/>
</dbReference>
<feature type="domain" description="FAD-binding" evidence="6">
    <location>
        <begin position="11"/>
        <end position="365"/>
    </location>
</feature>
<dbReference type="GO" id="GO:0004497">
    <property type="term" value="F:monooxygenase activity"/>
    <property type="evidence" value="ECO:0007669"/>
    <property type="project" value="UniProtKB-KW"/>
</dbReference>
<comment type="similarity">
    <text evidence="1">Belongs to the paxM FAD-dependent monooxygenase family.</text>
</comment>
<evidence type="ECO:0000256" key="5">
    <source>
        <dbReference type="ARBA" id="ARBA00023033"/>
    </source>
</evidence>
<gene>
    <name evidence="8" type="ORF">CNMCM6805_002142</name>
</gene>
<evidence type="ECO:0000256" key="4">
    <source>
        <dbReference type="ARBA" id="ARBA00023002"/>
    </source>
</evidence>
<evidence type="ECO:0000259" key="7">
    <source>
        <dbReference type="Pfam" id="PF06985"/>
    </source>
</evidence>
<keyword evidence="3" id="KW-0274">FAD</keyword>
<dbReference type="InterPro" id="IPR010730">
    <property type="entry name" value="HET"/>
</dbReference>
<dbReference type="EMBL" id="JAAAPX010000151">
    <property type="protein sequence ID" value="KAF4228487.1"/>
    <property type="molecule type" value="Genomic_DNA"/>
</dbReference>
<dbReference type="InterPro" id="IPR036188">
    <property type="entry name" value="FAD/NAD-bd_sf"/>
</dbReference>
<evidence type="ECO:0000259" key="6">
    <source>
        <dbReference type="Pfam" id="PF01494"/>
    </source>
</evidence>
<proteinExistence type="inferred from homology"/>
<reference evidence="8" key="1">
    <citation type="journal article" date="2020" name="bioRxiv">
        <title>Genomic and phenotypic heterogeneity of clinical isolates of the human pathogens Aspergillus fumigatus, Aspergillus lentulus and Aspergillus fumigatiaffinis.</title>
        <authorList>
            <person name="dos Santos R.A.C."/>
            <person name="Steenwyk J.L."/>
            <person name="Rivero-Menendez O."/>
            <person name="Mead M.E."/>
            <person name="Silva L.P."/>
            <person name="Bastos R.W."/>
            <person name="Alastruey-Izquierdo A."/>
            <person name="Goldman G.H."/>
            <person name="Rokas A."/>
        </authorList>
    </citation>
    <scope>NUCLEOTIDE SEQUENCE</scope>
    <source>
        <strain evidence="8">CNM-CM6805</strain>
    </source>
</reference>
<dbReference type="Pfam" id="PF01494">
    <property type="entry name" value="FAD_binding_3"/>
    <property type="match status" value="1"/>
</dbReference>
<evidence type="ECO:0000256" key="1">
    <source>
        <dbReference type="ARBA" id="ARBA00007992"/>
    </source>
</evidence>
<keyword evidence="5" id="KW-0503">Monooxygenase</keyword>
<accession>A0A8H4M3Y4</accession>
<dbReference type="AlphaFoldDB" id="A0A8H4M3Y4"/>
<dbReference type="PANTHER" id="PTHR13789:SF172">
    <property type="entry name" value="HYDROXYLASE, PUTATIVE (AFU_ORTHOLOGUE AFUA_1G12410)-RELATED"/>
    <property type="match status" value="1"/>
</dbReference>